<evidence type="ECO:0000313" key="2">
    <source>
        <dbReference type="Proteomes" id="UP000669317"/>
    </source>
</evidence>
<dbReference type="EMBL" id="JAGIKT010000087">
    <property type="protein sequence ID" value="MBP0115586.1"/>
    <property type="molecule type" value="Genomic_DNA"/>
</dbReference>
<comment type="caution">
    <text evidence="1">The sequence shown here is derived from an EMBL/GenBank/DDBJ whole genome shotgun (WGS) entry which is preliminary data.</text>
</comment>
<proteinExistence type="predicted"/>
<keyword evidence="2" id="KW-1185">Reference proteome</keyword>
<evidence type="ECO:0000313" key="1">
    <source>
        <dbReference type="EMBL" id="MBP0115586.1"/>
    </source>
</evidence>
<sequence>MSLLCFLFACALTVPHDFGYVDAQDGSRIEVDAAIAMANEHLGAANIRRQLVYRGASERTKLADNEIAVYVVVEPGSAVAIKREIERLRTKVLEFQSRDFQFDPAFQDCSDTDDCVENLYKGPNVASLVIETIEKITNSHVAEANNDCRCVILFARDLQRYQAVLGAPWARFLLRARFSGEIDPDTSKVPDIMLHDDGFALRWILVNVLLHEVGHHEKWFMYEVLQGPAQNALQNYRKFLGTERKIEEARADAFGADVMSKSCFSNISSDAKRSCITAVYSSMVIFGITLWGKTKEARCVRYFDPSIDYPNFHLRGLVRDLLMVKGSRPELLEDFLDTRAGLSQKPWIKDVPICLKLKQATFFKSA</sequence>
<protein>
    <submittedName>
        <fullName evidence="1">Uncharacterized protein</fullName>
    </submittedName>
</protein>
<organism evidence="1 2">
    <name type="scientific">Bradyrhizobium vignae</name>
    <dbReference type="NCBI Taxonomy" id="1549949"/>
    <lineage>
        <taxon>Bacteria</taxon>
        <taxon>Pseudomonadati</taxon>
        <taxon>Pseudomonadota</taxon>
        <taxon>Alphaproteobacteria</taxon>
        <taxon>Hyphomicrobiales</taxon>
        <taxon>Nitrobacteraceae</taxon>
        <taxon>Bradyrhizobium</taxon>
    </lineage>
</organism>
<reference evidence="1 2" key="1">
    <citation type="submission" date="2021-03" db="EMBL/GenBank/DDBJ databases">
        <title>Genome Sequence of Bradyrhizobium vignae strain ISRA400.</title>
        <authorList>
            <person name="Tisa L.S."/>
            <person name="Svistoonoff S."/>
            <person name="Hocher V."/>
            <person name="Fall S."/>
            <person name="Zaiya A."/>
            <person name="Naing D."/>
            <person name="Niang N."/>
            <person name="Diouf A."/>
            <person name="Dasylva M.C."/>
            <person name="Toure O."/>
            <person name="Gueye M."/>
            <person name="Gully D."/>
            <person name="Tisseyre P."/>
            <person name="Simpson S."/>
            <person name="Morris K."/>
            <person name="Thomas W.K."/>
        </authorList>
    </citation>
    <scope>NUCLEOTIDE SEQUENCE [LARGE SCALE GENOMIC DNA]</scope>
    <source>
        <strain evidence="1 2">ISRA400</strain>
    </source>
</reference>
<gene>
    <name evidence="1" type="ORF">JWS04_31880</name>
</gene>
<name>A0ABS4A5A5_9BRAD</name>
<dbReference type="Proteomes" id="UP000669317">
    <property type="component" value="Unassembled WGS sequence"/>
</dbReference>
<dbReference type="RefSeq" id="WP_209296384.1">
    <property type="nucleotide sequence ID" value="NZ_JAGIKT010000087.1"/>
</dbReference>
<accession>A0ABS4A5A5</accession>